<feature type="transmembrane region" description="Helical" evidence="7">
    <location>
        <begin position="156"/>
        <end position="175"/>
    </location>
</feature>
<evidence type="ECO:0000256" key="3">
    <source>
        <dbReference type="ARBA" id="ARBA00022741"/>
    </source>
</evidence>
<keyword evidence="4 10" id="KW-0067">ATP-binding</keyword>
<protein>
    <submittedName>
        <fullName evidence="10">ABC transporter ATP-binding protein</fullName>
    </submittedName>
</protein>
<dbReference type="GO" id="GO:0005886">
    <property type="term" value="C:plasma membrane"/>
    <property type="evidence" value="ECO:0007669"/>
    <property type="project" value="UniProtKB-SubCell"/>
</dbReference>
<evidence type="ECO:0000256" key="5">
    <source>
        <dbReference type="ARBA" id="ARBA00022989"/>
    </source>
</evidence>
<evidence type="ECO:0000313" key="11">
    <source>
        <dbReference type="Proteomes" id="UP000004080"/>
    </source>
</evidence>
<dbReference type="EMBL" id="AKKV01000036">
    <property type="protein sequence ID" value="EIT84262.1"/>
    <property type="molecule type" value="Genomic_DNA"/>
</dbReference>
<evidence type="ECO:0000259" key="9">
    <source>
        <dbReference type="PROSITE" id="PS50929"/>
    </source>
</evidence>
<comment type="subcellular location">
    <subcellularLocation>
        <location evidence="1">Cell membrane</location>
        <topology evidence="1">Multi-pass membrane protein</topology>
    </subcellularLocation>
</comment>
<dbReference type="PROSITE" id="PS50893">
    <property type="entry name" value="ABC_TRANSPORTER_2"/>
    <property type="match status" value="1"/>
</dbReference>
<comment type="caution">
    <text evidence="10">The sequence shown here is derived from an EMBL/GenBank/DDBJ whole genome shotgun (WGS) entry which is preliminary data.</text>
</comment>
<dbReference type="InterPro" id="IPR039421">
    <property type="entry name" value="Type_1_exporter"/>
</dbReference>
<dbReference type="PATRIC" id="fig|1196324.3.peg.3230"/>
<dbReference type="PROSITE" id="PS50929">
    <property type="entry name" value="ABC_TM1F"/>
    <property type="match status" value="1"/>
</dbReference>
<dbReference type="Proteomes" id="UP000004080">
    <property type="component" value="Unassembled WGS sequence"/>
</dbReference>
<organism evidence="10 11">
    <name type="scientific">Fictibacillus macauensis ZFHKF-1</name>
    <dbReference type="NCBI Taxonomy" id="1196324"/>
    <lineage>
        <taxon>Bacteria</taxon>
        <taxon>Bacillati</taxon>
        <taxon>Bacillota</taxon>
        <taxon>Bacilli</taxon>
        <taxon>Bacillales</taxon>
        <taxon>Fictibacillaceae</taxon>
        <taxon>Fictibacillus</taxon>
    </lineage>
</organism>
<dbReference type="GO" id="GO:0015421">
    <property type="term" value="F:ABC-type oligopeptide transporter activity"/>
    <property type="evidence" value="ECO:0007669"/>
    <property type="project" value="TreeGrafter"/>
</dbReference>
<feature type="transmembrane region" description="Helical" evidence="7">
    <location>
        <begin position="52"/>
        <end position="73"/>
    </location>
</feature>
<evidence type="ECO:0000259" key="8">
    <source>
        <dbReference type="PROSITE" id="PS50893"/>
    </source>
</evidence>
<accession>I8AF54</accession>
<gene>
    <name evidence="10" type="ORF">A374_15788</name>
</gene>
<reference evidence="10 11" key="1">
    <citation type="journal article" date="2012" name="J. Bacteriol.">
        <title>Genome of Bacillus macauensis ZFHKF-1, a Long-Chain-Forming Bacterium.</title>
        <authorList>
            <person name="Cai L."/>
            <person name="Zhang T."/>
        </authorList>
    </citation>
    <scope>NUCLEOTIDE SEQUENCE [LARGE SCALE GENOMIC DNA]</scope>
    <source>
        <strain evidence="10 11">ZFHKF-1</strain>
    </source>
</reference>
<feature type="transmembrane region" description="Helical" evidence="7">
    <location>
        <begin position="240"/>
        <end position="257"/>
    </location>
</feature>
<dbReference type="OrthoDB" id="2513235at2"/>
<feature type="transmembrane region" description="Helical" evidence="7">
    <location>
        <begin position="12"/>
        <end position="32"/>
    </location>
</feature>
<dbReference type="STRING" id="1196324.A374_15788"/>
<keyword evidence="3" id="KW-0547">Nucleotide-binding</keyword>
<dbReference type="Pfam" id="PF00005">
    <property type="entry name" value="ABC_tran"/>
    <property type="match status" value="1"/>
</dbReference>
<feature type="domain" description="ABC transmembrane type-1" evidence="9">
    <location>
        <begin position="17"/>
        <end position="298"/>
    </location>
</feature>
<dbReference type="eggNOG" id="COG2274">
    <property type="taxonomic scope" value="Bacteria"/>
</dbReference>
<dbReference type="AlphaFoldDB" id="I8AF54"/>
<keyword evidence="11" id="KW-1185">Reference proteome</keyword>
<dbReference type="Gene3D" id="3.40.50.300">
    <property type="entry name" value="P-loop containing nucleotide triphosphate hydrolases"/>
    <property type="match status" value="1"/>
</dbReference>
<dbReference type="InterPro" id="IPR017871">
    <property type="entry name" value="ABC_transporter-like_CS"/>
</dbReference>
<dbReference type="SUPFAM" id="SSF90123">
    <property type="entry name" value="ABC transporter transmembrane region"/>
    <property type="match status" value="1"/>
</dbReference>
<dbReference type="SUPFAM" id="SSF52540">
    <property type="entry name" value="P-loop containing nucleoside triphosphate hydrolases"/>
    <property type="match status" value="1"/>
</dbReference>
<evidence type="ECO:0000256" key="7">
    <source>
        <dbReference type="SAM" id="Phobius"/>
    </source>
</evidence>
<dbReference type="CDD" id="cd07346">
    <property type="entry name" value="ABC_6TM_exporters"/>
    <property type="match status" value="1"/>
</dbReference>
<dbReference type="InterPro" id="IPR003593">
    <property type="entry name" value="AAA+_ATPase"/>
</dbReference>
<dbReference type="InterPro" id="IPR027417">
    <property type="entry name" value="P-loop_NTPase"/>
</dbReference>
<evidence type="ECO:0000256" key="6">
    <source>
        <dbReference type="ARBA" id="ARBA00023136"/>
    </source>
</evidence>
<keyword evidence="5 7" id="KW-1133">Transmembrane helix</keyword>
<name>I8AF54_9BACL</name>
<dbReference type="GO" id="GO:0016887">
    <property type="term" value="F:ATP hydrolysis activity"/>
    <property type="evidence" value="ECO:0007669"/>
    <property type="project" value="InterPro"/>
</dbReference>
<dbReference type="InterPro" id="IPR003439">
    <property type="entry name" value="ABC_transporter-like_ATP-bd"/>
</dbReference>
<dbReference type="Pfam" id="PF00664">
    <property type="entry name" value="ABC_membrane"/>
    <property type="match status" value="1"/>
</dbReference>
<dbReference type="RefSeq" id="WP_007203230.1">
    <property type="nucleotide sequence ID" value="NZ_AKKV01000036.1"/>
</dbReference>
<keyword evidence="2 7" id="KW-0812">Transmembrane</keyword>
<proteinExistence type="predicted"/>
<keyword evidence="6 7" id="KW-0472">Membrane</keyword>
<dbReference type="PANTHER" id="PTHR43394">
    <property type="entry name" value="ATP-DEPENDENT PERMEASE MDL1, MITOCHONDRIAL"/>
    <property type="match status" value="1"/>
</dbReference>
<feature type="transmembrane region" description="Helical" evidence="7">
    <location>
        <begin position="269"/>
        <end position="289"/>
    </location>
</feature>
<evidence type="ECO:0000256" key="2">
    <source>
        <dbReference type="ARBA" id="ARBA00022692"/>
    </source>
</evidence>
<dbReference type="PROSITE" id="PS00211">
    <property type="entry name" value="ABC_TRANSPORTER_1"/>
    <property type="match status" value="1"/>
</dbReference>
<dbReference type="SMART" id="SM00382">
    <property type="entry name" value="AAA"/>
    <property type="match status" value="1"/>
</dbReference>
<dbReference type="Gene3D" id="1.20.1560.10">
    <property type="entry name" value="ABC transporter type 1, transmembrane domain"/>
    <property type="match status" value="1"/>
</dbReference>
<feature type="transmembrane region" description="Helical" evidence="7">
    <location>
        <begin position="125"/>
        <end position="150"/>
    </location>
</feature>
<dbReference type="PANTHER" id="PTHR43394:SF1">
    <property type="entry name" value="ATP-BINDING CASSETTE SUB-FAMILY B MEMBER 10, MITOCHONDRIAL"/>
    <property type="match status" value="1"/>
</dbReference>
<dbReference type="InterPro" id="IPR011527">
    <property type="entry name" value="ABC1_TM_dom"/>
</dbReference>
<dbReference type="InterPro" id="IPR036640">
    <property type="entry name" value="ABC1_TM_sf"/>
</dbReference>
<dbReference type="GO" id="GO:0005524">
    <property type="term" value="F:ATP binding"/>
    <property type="evidence" value="ECO:0007669"/>
    <property type="project" value="UniProtKB-KW"/>
</dbReference>
<sequence>MKSAIRQVLVTHGYSIVLAIVLITSRALLLLLPPLLTSYLIDVVLPHQNQSLLIGVALCIFLIPVVSGSLYMWDLRVCSFVLAVAVSARTHIYSAIQQRALSWFHSMKMNDILQRYLDETEKVTLFFYQGIGNVIWLSVTIILGMAYIFYQSYGMAFGLLLLMICQLFILTKITARYQRHYQKVVESQAILGDSIREMITGIEVVKSMHHFSVLQQRDQAKVTAYMQTYKQTLQIKYRAMLLRVFFSSLSVAFLYYYGGSLVMVQALTVGQLVAVVAIFLWITPALTAYQQLLIDMKEIKLLLKRIQALYNPPLAATLARHTKARITPIRVQNLAVIDDDGKTLLRDINYEFEAHKSYAIIGESGTGKSTFAHCLLGLLIPSQGTVLYNGEPYEHLQQDYVKKLLYGVSQNIQLQSGSIYDNLRYANDQSSLQEIEESLAVVALHDWMQSLPNGLDTDIGELGSKISGGELQRIEIARAVLRRPAVLILDEATSALDYRTEHQVLRNLREKLPNTTIIIITHRVNHLIEVDGVLSLCKETTQ</sequence>
<evidence type="ECO:0000256" key="1">
    <source>
        <dbReference type="ARBA" id="ARBA00004651"/>
    </source>
</evidence>
<evidence type="ECO:0000256" key="4">
    <source>
        <dbReference type="ARBA" id="ARBA00022840"/>
    </source>
</evidence>
<feature type="domain" description="ABC transporter" evidence="8">
    <location>
        <begin position="329"/>
        <end position="542"/>
    </location>
</feature>
<evidence type="ECO:0000313" key="10">
    <source>
        <dbReference type="EMBL" id="EIT84262.1"/>
    </source>
</evidence>